<keyword evidence="11" id="KW-0624">Polysaccharide degradation</keyword>
<dbReference type="GO" id="GO:0008061">
    <property type="term" value="F:chitin binding"/>
    <property type="evidence" value="ECO:0007669"/>
    <property type="project" value="UniProtKB-KW"/>
</dbReference>
<comment type="similarity">
    <text evidence="2">Belongs to the glycosyl hydrolase 18 family. Chitinase class II subfamily.</text>
</comment>
<feature type="compositionally biased region" description="Low complexity" evidence="13">
    <location>
        <begin position="441"/>
        <end position="463"/>
    </location>
</feature>
<evidence type="ECO:0000313" key="18">
    <source>
        <dbReference type="Proteomes" id="UP001154078"/>
    </source>
</evidence>
<dbReference type="InterPro" id="IPR001223">
    <property type="entry name" value="Glyco_hydro18_cat"/>
</dbReference>
<dbReference type="InterPro" id="IPR050314">
    <property type="entry name" value="Glycosyl_Hydrlase_18"/>
</dbReference>
<feature type="domain" description="Chitin-binding type-2" evidence="15">
    <location>
        <begin position="511"/>
        <end position="566"/>
    </location>
</feature>
<keyword evidence="7" id="KW-0146">Chitin degradation</keyword>
<comment type="catalytic activity">
    <reaction evidence="1">
        <text>Random endo-hydrolysis of N-acetyl-beta-D-glucosaminide (1-&gt;4)-beta-linkages in chitin and chitodextrins.</text>
        <dbReference type="EC" id="3.2.1.14"/>
    </reaction>
</comment>
<reference evidence="17" key="1">
    <citation type="submission" date="2021-12" db="EMBL/GenBank/DDBJ databases">
        <authorList>
            <person name="King R."/>
        </authorList>
    </citation>
    <scope>NUCLEOTIDE SEQUENCE</scope>
</reference>
<dbReference type="GO" id="GO:0008843">
    <property type="term" value="F:endochitinase activity"/>
    <property type="evidence" value="ECO:0007669"/>
    <property type="project" value="UniProtKB-EC"/>
</dbReference>
<name>A0A9P0AXH6_BRAAE</name>
<dbReference type="InterPro" id="IPR017853">
    <property type="entry name" value="GH"/>
</dbReference>
<keyword evidence="4" id="KW-0147">Chitin-binding</keyword>
<feature type="chain" id="PRO_5040305432" description="chitinase" evidence="14">
    <location>
        <begin position="20"/>
        <end position="566"/>
    </location>
</feature>
<proteinExistence type="inferred from homology"/>
<evidence type="ECO:0000313" key="17">
    <source>
        <dbReference type="EMBL" id="CAH0550333.1"/>
    </source>
</evidence>
<evidence type="ECO:0000256" key="9">
    <source>
        <dbReference type="ARBA" id="ARBA00023277"/>
    </source>
</evidence>
<accession>A0A9P0AXH6</accession>
<dbReference type="EMBL" id="OV121133">
    <property type="protein sequence ID" value="CAH0550333.1"/>
    <property type="molecule type" value="Genomic_DNA"/>
</dbReference>
<feature type="signal peptide" evidence="14">
    <location>
        <begin position="1"/>
        <end position="19"/>
    </location>
</feature>
<evidence type="ECO:0000256" key="8">
    <source>
        <dbReference type="ARBA" id="ARBA00023157"/>
    </source>
</evidence>
<evidence type="ECO:0000256" key="2">
    <source>
        <dbReference type="ARBA" id="ARBA00009121"/>
    </source>
</evidence>
<feature type="compositionally biased region" description="Polar residues" evidence="13">
    <location>
        <begin position="473"/>
        <end position="487"/>
    </location>
</feature>
<feature type="domain" description="GH18" evidence="16">
    <location>
        <begin position="22"/>
        <end position="397"/>
    </location>
</feature>
<dbReference type="FunFam" id="2.170.140.10:FF:000004">
    <property type="entry name" value="Chitinase 5"/>
    <property type="match status" value="1"/>
</dbReference>
<evidence type="ECO:0000256" key="10">
    <source>
        <dbReference type="ARBA" id="ARBA00023295"/>
    </source>
</evidence>
<feature type="region of interest" description="Disordered" evidence="13">
    <location>
        <begin position="400"/>
        <end position="503"/>
    </location>
</feature>
<keyword evidence="18" id="KW-1185">Reference proteome</keyword>
<dbReference type="SMART" id="SM00636">
    <property type="entry name" value="Glyco_18"/>
    <property type="match status" value="1"/>
</dbReference>
<organism evidence="17 18">
    <name type="scientific">Brassicogethes aeneus</name>
    <name type="common">Rape pollen beetle</name>
    <name type="synonym">Meligethes aeneus</name>
    <dbReference type="NCBI Taxonomy" id="1431903"/>
    <lineage>
        <taxon>Eukaryota</taxon>
        <taxon>Metazoa</taxon>
        <taxon>Ecdysozoa</taxon>
        <taxon>Arthropoda</taxon>
        <taxon>Hexapoda</taxon>
        <taxon>Insecta</taxon>
        <taxon>Pterygota</taxon>
        <taxon>Neoptera</taxon>
        <taxon>Endopterygota</taxon>
        <taxon>Coleoptera</taxon>
        <taxon>Polyphaga</taxon>
        <taxon>Cucujiformia</taxon>
        <taxon>Nitidulidae</taxon>
        <taxon>Meligethinae</taxon>
        <taxon>Brassicogethes</taxon>
    </lineage>
</organism>
<evidence type="ECO:0000256" key="4">
    <source>
        <dbReference type="ARBA" id="ARBA00022669"/>
    </source>
</evidence>
<dbReference type="PANTHER" id="PTHR11177:SF144">
    <property type="entry name" value="CHITINASE 5"/>
    <property type="match status" value="1"/>
</dbReference>
<keyword evidence="5 14" id="KW-0732">Signal</keyword>
<dbReference type="SUPFAM" id="SSF51445">
    <property type="entry name" value="(Trans)glycosidases"/>
    <property type="match status" value="1"/>
</dbReference>
<evidence type="ECO:0000256" key="12">
    <source>
        <dbReference type="RuleBase" id="RU000489"/>
    </source>
</evidence>
<dbReference type="PANTHER" id="PTHR11177">
    <property type="entry name" value="CHITINASE"/>
    <property type="match status" value="1"/>
</dbReference>
<dbReference type="InterPro" id="IPR001579">
    <property type="entry name" value="Glyco_hydro_18_chit_AS"/>
</dbReference>
<keyword evidence="9" id="KW-0119">Carbohydrate metabolism</keyword>
<dbReference type="GO" id="GO:0000272">
    <property type="term" value="P:polysaccharide catabolic process"/>
    <property type="evidence" value="ECO:0007669"/>
    <property type="project" value="UniProtKB-KW"/>
</dbReference>
<evidence type="ECO:0000256" key="5">
    <source>
        <dbReference type="ARBA" id="ARBA00022729"/>
    </source>
</evidence>
<dbReference type="GO" id="GO:0006032">
    <property type="term" value="P:chitin catabolic process"/>
    <property type="evidence" value="ECO:0007669"/>
    <property type="project" value="UniProtKB-KW"/>
</dbReference>
<keyword evidence="6 12" id="KW-0378">Hydrolase</keyword>
<dbReference type="SMART" id="SM00494">
    <property type="entry name" value="ChtBD2"/>
    <property type="match status" value="1"/>
</dbReference>
<dbReference type="InterPro" id="IPR002557">
    <property type="entry name" value="Chitin-bd_dom"/>
</dbReference>
<evidence type="ECO:0000256" key="1">
    <source>
        <dbReference type="ARBA" id="ARBA00000822"/>
    </source>
</evidence>
<evidence type="ECO:0000256" key="6">
    <source>
        <dbReference type="ARBA" id="ARBA00022801"/>
    </source>
</evidence>
<evidence type="ECO:0000259" key="16">
    <source>
        <dbReference type="PROSITE" id="PS51910"/>
    </source>
</evidence>
<dbReference type="CDD" id="cd02872">
    <property type="entry name" value="GH18_chitolectin_chitotriosidase"/>
    <property type="match status" value="1"/>
</dbReference>
<dbReference type="FunFam" id="3.20.20.80:FF:000144">
    <property type="entry name" value="Chitinase"/>
    <property type="match status" value="1"/>
</dbReference>
<evidence type="ECO:0000256" key="3">
    <source>
        <dbReference type="ARBA" id="ARBA00012729"/>
    </source>
</evidence>
<dbReference type="PROSITE" id="PS01095">
    <property type="entry name" value="GH18_1"/>
    <property type="match status" value="1"/>
</dbReference>
<dbReference type="Gene3D" id="3.10.50.10">
    <property type="match status" value="1"/>
</dbReference>
<dbReference type="EC" id="3.2.1.14" evidence="3"/>
<evidence type="ECO:0000256" key="14">
    <source>
        <dbReference type="SAM" id="SignalP"/>
    </source>
</evidence>
<dbReference type="InterPro" id="IPR029070">
    <property type="entry name" value="Chitinase_insertion_sf"/>
</dbReference>
<dbReference type="OrthoDB" id="73875at2759"/>
<dbReference type="Pfam" id="PF01607">
    <property type="entry name" value="CBM_14"/>
    <property type="match status" value="1"/>
</dbReference>
<evidence type="ECO:0000259" key="15">
    <source>
        <dbReference type="PROSITE" id="PS50940"/>
    </source>
</evidence>
<dbReference type="PROSITE" id="PS50940">
    <property type="entry name" value="CHIT_BIND_II"/>
    <property type="match status" value="1"/>
</dbReference>
<dbReference type="SUPFAM" id="SSF57625">
    <property type="entry name" value="Invertebrate chitin-binding proteins"/>
    <property type="match status" value="1"/>
</dbReference>
<dbReference type="AlphaFoldDB" id="A0A9P0AXH6"/>
<evidence type="ECO:0000256" key="7">
    <source>
        <dbReference type="ARBA" id="ARBA00023024"/>
    </source>
</evidence>
<protein>
    <recommendedName>
        <fullName evidence="3">chitinase</fullName>
        <ecNumber evidence="3">3.2.1.14</ecNumber>
    </recommendedName>
</protein>
<dbReference type="Proteomes" id="UP001154078">
    <property type="component" value="Chromosome 2"/>
</dbReference>
<dbReference type="InterPro" id="IPR011583">
    <property type="entry name" value="Chitinase_II/V-like_cat"/>
</dbReference>
<dbReference type="InterPro" id="IPR036508">
    <property type="entry name" value="Chitin-bd_dom_sf"/>
</dbReference>
<dbReference type="Pfam" id="PF00704">
    <property type="entry name" value="Glyco_hydro_18"/>
    <property type="match status" value="1"/>
</dbReference>
<evidence type="ECO:0000256" key="13">
    <source>
        <dbReference type="SAM" id="MobiDB-lite"/>
    </source>
</evidence>
<dbReference type="Gene3D" id="2.170.140.10">
    <property type="entry name" value="Chitin binding domain"/>
    <property type="match status" value="1"/>
</dbReference>
<dbReference type="GO" id="GO:0005576">
    <property type="term" value="C:extracellular region"/>
    <property type="evidence" value="ECO:0007669"/>
    <property type="project" value="InterPro"/>
</dbReference>
<keyword evidence="8" id="KW-1015">Disulfide bond</keyword>
<keyword evidence="10 12" id="KW-0326">Glycosidase</keyword>
<dbReference type="Gene3D" id="3.20.20.80">
    <property type="entry name" value="Glycosidases"/>
    <property type="match status" value="1"/>
</dbReference>
<gene>
    <name evidence="17" type="ORF">MELIAE_LOCUS3171</name>
</gene>
<dbReference type="PROSITE" id="PS51910">
    <property type="entry name" value="GH18_2"/>
    <property type="match status" value="1"/>
</dbReference>
<dbReference type="SUPFAM" id="SSF54556">
    <property type="entry name" value="Chitinase insertion domain"/>
    <property type="match status" value="1"/>
</dbReference>
<evidence type="ECO:0000256" key="11">
    <source>
        <dbReference type="ARBA" id="ARBA00023326"/>
    </source>
</evidence>
<sequence length="566" mass="63592">MRCFLLWAFALFATQHADATPSRIVCYFSNWAIYRPGVGKYAIEDIPVDLCTHIVYSFIGIEDKTWGVLVIDPELDVEKNGFKNFTAIKKTHPNIKLQVAVGGWAEGGEKYSAMVADKSRRDHFIAAIVDFMNRYGFDGFDLDWEYPGAADRGGSFSDKDRFFYFVEELRRAFDGEGKGWEITMAVPIAKFRLNEGYHVPELCELLDAIHVMSYDLRGNWAGFADSHSPLYKRPHDQWAYETLNVNDGLQLWVDYGCSPKKLIVGIPFYGRSFTLSNSNNNYNPGTYINKEAGGGDPGPYTNATGFLAYYEICTEVNNKDAGWTKKWDEAGKVPYAYKGNQWVGYEDPESVQIKMDWIKSKGYGGAMTWAIDMDDFHGLCGPKNALIEILAANMKSYNVPEPTHATTPRPEWARPPSTPSADGSKPVKTTPRPGQWDPNAKPSTQPKPTTTTTTTRKPTTETPDSSEVVYPQLPTSHSPEMSPTLKPTTTTTASYKPEIPEDNDVAYPENNADCKGDFMPHEDCAKYYRCVHGKPMVFECKPGTAYHTVTNVCDWPANADRERCRH</sequence>
<dbReference type="FunFam" id="3.10.50.10:FF:000004">
    <property type="entry name" value="Chitinase 5"/>
    <property type="match status" value="1"/>
</dbReference>